<proteinExistence type="predicted"/>
<dbReference type="AlphaFoldDB" id="A0A6M6JHK4"/>
<protein>
    <submittedName>
        <fullName evidence="1">Uncharacterized protein</fullName>
    </submittedName>
</protein>
<gene>
    <name evidence="1" type="ORF">HOP40_13200</name>
</gene>
<evidence type="ECO:0000313" key="2">
    <source>
        <dbReference type="Proteomes" id="UP000505377"/>
    </source>
</evidence>
<dbReference type="Proteomes" id="UP000505377">
    <property type="component" value="Chromosome"/>
</dbReference>
<dbReference type="RefSeq" id="WP_172158228.1">
    <property type="nucleotide sequence ID" value="NZ_CP053564.1"/>
</dbReference>
<sequence length="105" mass="11432">MQGADPDVVEVRALPAPEWDALVQLHPPTEQQAEDGWGWNLATFRPALLAACVVSPDDEGDPLTEAEWAQLLLKMPVGDRELLYRTAVDVNENRWPGADVGKGSG</sequence>
<dbReference type="EMBL" id="CP053564">
    <property type="protein sequence ID" value="QJY46655.1"/>
    <property type="molecule type" value="Genomic_DNA"/>
</dbReference>
<organism evidence="1 2">
    <name type="scientific">Pseudonocardia broussonetiae</name>
    <dbReference type="NCBI Taxonomy" id="2736640"/>
    <lineage>
        <taxon>Bacteria</taxon>
        <taxon>Bacillati</taxon>
        <taxon>Actinomycetota</taxon>
        <taxon>Actinomycetes</taxon>
        <taxon>Pseudonocardiales</taxon>
        <taxon>Pseudonocardiaceae</taxon>
        <taxon>Pseudonocardia</taxon>
    </lineage>
</organism>
<evidence type="ECO:0000313" key="1">
    <source>
        <dbReference type="EMBL" id="QJY46655.1"/>
    </source>
</evidence>
<reference evidence="1 2" key="1">
    <citation type="submission" date="2020-05" db="EMBL/GenBank/DDBJ databases">
        <authorList>
            <person name="Mo P."/>
        </authorList>
    </citation>
    <scope>NUCLEOTIDE SEQUENCE [LARGE SCALE GENOMIC DNA]</scope>
    <source>
        <strain evidence="1 2">Gen01</strain>
    </source>
</reference>
<dbReference type="KEGG" id="pbro:HOP40_13200"/>
<keyword evidence="2" id="KW-1185">Reference proteome</keyword>
<name>A0A6M6JHK4_9PSEU</name>
<accession>A0A6M6JHK4</accession>